<evidence type="ECO:0000313" key="2">
    <source>
        <dbReference type="Proteomes" id="UP001611075"/>
    </source>
</evidence>
<comment type="caution">
    <text evidence="1">The sequence shown here is derived from an EMBL/GenBank/DDBJ whole genome shotgun (WGS) entry which is preliminary data.</text>
</comment>
<accession>A0ABW7SG97</accession>
<proteinExistence type="predicted"/>
<organism evidence="1 2">
    <name type="scientific">Micromonospora rubida</name>
    <dbReference type="NCBI Taxonomy" id="2697657"/>
    <lineage>
        <taxon>Bacteria</taxon>
        <taxon>Bacillati</taxon>
        <taxon>Actinomycetota</taxon>
        <taxon>Actinomycetes</taxon>
        <taxon>Micromonosporales</taxon>
        <taxon>Micromonosporaceae</taxon>
        <taxon>Micromonospora</taxon>
    </lineage>
</organism>
<protein>
    <submittedName>
        <fullName evidence="1">Uncharacterized protein</fullName>
    </submittedName>
</protein>
<dbReference type="EMBL" id="JBIRPU010000001">
    <property type="protein sequence ID" value="MFI0791611.1"/>
    <property type="molecule type" value="Genomic_DNA"/>
</dbReference>
<dbReference type="RefSeq" id="WP_387026543.1">
    <property type="nucleotide sequence ID" value="NZ_JBIRPU010000001.1"/>
</dbReference>
<gene>
    <name evidence="1" type="ORF">ACH4OY_02755</name>
</gene>
<evidence type="ECO:0000313" key="1">
    <source>
        <dbReference type="EMBL" id="MFI0791611.1"/>
    </source>
</evidence>
<reference evidence="1 2" key="1">
    <citation type="submission" date="2024-10" db="EMBL/GenBank/DDBJ databases">
        <title>The Natural Products Discovery Center: Release of the First 8490 Sequenced Strains for Exploring Actinobacteria Biosynthetic Diversity.</title>
        <authorList>
            <person name="Kalkreuter E."/>
            <person name="Kautsar S.A."/>
            <person name="Yang D."/>
            <person name="Bader C.D."/>
            <person name="Teijaro C.N."/>
            <person name="Fluegel L."/>
            <person name="Davis C.M."/>
            <person name="Simpson J.R."/>
            <person name="Lauterbach L."/>
            <person name="Steele A.D."/>
            <person name="Gui C."/>
            <person name="Meng S."/>
            <person name="Li G."/>
            <person name="Viehrig K."/>
            <person name="Ye F."/>
            <person name="Su P."/>
            <person name="Kiefer A.F."/>
            <person name="Nichols A."/>
            <person name="Cepeda A.J."/>
            <person name="Yan W."/>
            <person name="Fan B."/>
            <person name="Jiang Y."/>
            <person name="Adhikari A."/>
            <person name="Zheng C.-J."/>
            <person name="Schuster L."/>
            <person name="Cowan T.M."/>
            <person name="Smanski M.J."/>
            <person name="Chevrette M.G."/>
            <person name="De Carvalho L.P.S."/>
            <person name="Shen B."/>
        </authorList>
    </citation>
    <scope>NUCLEOTIDE SEQUENCE [LARGE SCALE GENOMIC DNA]</scope>
    <source>
        <strain evidence="1 2">NPDC021253</strain>
    </source>
</reference>
<name>A0ABW7SG97_9ACTN</name>
<dbReference type="Proteomes" id="UP001611075">
    <property type="component" value="Unassembled WGS sequence"/>
</dbReference>
<keyword evidence="2" id="KW-1185">Reference proteome</keyword>
<sequence>MLDTPAAAAALVAWFTSRWGERAPATFDRNLDTLRSAIGYWREQDWLAGDPSRATGACRWVGVDQDRAGNTWAPTLQDASRAQRRADGAAFVSYYAPDRISEHSLVKLVLREDGGVALTCGRGTDAYSTHAGSDPERTLIPVVVLGLTHSVLTMAGRMAQQVSGYQGQWAVGVLLDNLKGASPYDGRFTWGDMGYPYSRPEYEQLATTDTEELIENCAAVVERLLGKLMRSLGVDSRYLPYSTDSLRKSPR</sequence>